<proteinExistence type="predicted"/>
<evidence type="ECO:0000256" key="5">
    <source>
        <dbReference type="ARBA" id="ARBA00023242"/>
    </source>
</evidence>
<sequence>MRPPLSSSSSSYSLAETSFKSRLLTIFKKSQELTTLCDIEVCVIHYGPDGELKKWSEDRDKVRSLALRYIQLDKAKRLKKSVNLYDFLIRRRRQLMPYGGYDQNMMCMGNNFHAPYVSSNTPDHSVFPPELHEAVSNHGLNQLMQLA</sequence>
<keyword evidence="3" id="KW-0238">DNA-binding</keyword>
<dbReference type="PROSITE" id="PS50066">
    <property type="entry name" value="MADS_BOX_2"/>
    <property type="match status" value="1"/>
</dbReference>
<keyword evidence="2" id="KW-0805">Transcription regulation</keyword>
<evidence type="ECO:0000256" key="3">
    <source>
        <dbReference type="ARBA" id="ARBA00023125"/>
    </source>
</evidence>
<reference evidence="7 8" key="1">
    <citation type="submission" date="2022-03" db="EMBL/GenBank/DDBJ databases">
        <authorList>
            <person name="Macdonald S."/>
            <person name="Ahmed S."/>
            <person name="Newling K."/>
        </authorList>
    </citation>
    <scope>NUCLEOTIDE SEQUENCE [LARGE SCALE GENOMIC DNA]</scope>
</reference>
<feature type="domain" description="MADS-box" evidence="6">
    <location>
        <begin position="16"/>
        <end position="59"/>
    </location>
</feature>
<dbReference type="Proteomes" id="UP001642260">
    <property type="component" value="Unassembled WGS sequence"/>
</dbReference>
<dbReference type="SMART" id="SM00432">
    <property type="entry name" value="MADS"/>
    <property type="match status" value="1"/>
</dbReference>
<keyword evidence="8" id="KW-1185">Reference proteome</keyword>
<comment type="subcellular location">
    <subcellularLocation>
        <location evidence="1">Nucleus</location>
    </subcellularLocation>
</comment>
<gene>
    <name evidence="7" type="ORF">ERUC_LOCUS2771</name>
</gene>
<keyword evidence="4" id="KW-0804">Transcription</keyword>
<organism evidence="7 8">
    <name type="scientific">Eruca vesicaria subsp. sativa</name>
    <name type="common">Garden rocket</name>
    <name type="synonym">Eruca sativa</name>
    <dbReference type="NCBI Taxonomy" id="29727"/>
    <lineage>
        <taxon>Eukaryota</taxon>
        <taxon>Viridiplantae</taxon>
        <taxon>Streptophyta</taxon>
        <taxon>Embryophyta</taxon>
        <taxon>Tracheophyta</taxon>
        <taxon>Spermatophyta</taxon>
        <taxon>Magnoliopsida</taxon>
        <taxon>eudicotyledons</taxon>
        <taxon>Gunneridae</taxon>
        <taxon>Pentapetalae</taxon>
        <taxon>rosids</taxon>
        <taxon>malvids</taxon>
        <taxon>Brassicales</taxon>
        <taxon>Brassicaceae</taxon>
        <taxon>Brassiceae</taxon>
        <taxon>Eruca</taxon>
    </lineage>
</organism>
<dbReference type="InterPro" id="IPR002100">
    <property type="entry name" value="TF_MADSbox"/>
</dbReference>
<name>A0ABC8ITZ6_ERUVS</name>
<evidence type="ECO:0000313" key="8">
    <source>
        <dbReference type="Proteomes" id="UP001642260"/>
    </source>
</evidence>
<dbReference type="GO" id="GO:0005634">
    <property type="term" value="C:nucleus"/>
    <property type="evidence" value="ECO:0007669"/>
    <property type="project" value="UniProtKB-SubCell"/>
</dbReference>
<dbReference type="EMBL" id="CAKOAT010054044">
    <property type="protein sequence ID" value="CAH8300508.1"/>
    <property type="molecule type" value="Genomic_DNA"/>
</dbReference>
<evidence type="ECO:0000256" key="2">
    <source>
        <dbReference type="ARBA" id="ARBA00023015"/>
    </source>
</evidence>
<dbReference type="AlphaFoldDB" id="A0ABC8ITZ6"/>
<dbReference type="SUPFAM" id="SSF55455">
    <property type="entry name" value="SRF-like"/>
    <property type="match status" value="1"/>
</dbReference>
<protein>
    <recommendedName>
        <fullName evidence="6">MADS-box domain-containing protein</fullName>
    </recommendedName>
</protein>
<evidence type="ECO:0000256" key="1">
    <source>
        <dbReference type="ARBA" id="ARBA00004123"/>
    </source>
</evidence>
<dbReference type="Gene3D" id="3.40.1810.10">
    <property type="entry name" value="Transcription factor, MADS-box"/>
    <property type="match status" value="1"/>
</dbReference>
<accession>A0ABC8ITZ6</accession>
<dbReference type="Pfam" id="PF00319">
    <property type="entry name" value="SRF-TF"/>
    <property type="match status" value="1"/>
</dbReference>
<keyword evidence="5" id="KW-0539">Nucleus</keyword>
<dbReference type="GO" id="GO:0003677">
    <property type="term" value="F:DNA binding"/>
    <property type="evidence" value="ECO:0007669"/>
    <property type="project" value="UniProtKB-KW"/>
</dbReference>
<comment type="caution">
    <text evidence="7">The sequence shown here is derived from an EMBL/GenBank/DDBJ whole genome shotgun (WGS) entry which is preliminary data.</text>
</comment>
<evidence type="ECO:0000256" key="4">
    <source>
        <dbReference type="ARBA" id="ARBA00023163"/>
    </source>
</evidence>
<evidence type="ECO:0000259" key="6">
    <source>
        <dbReference type="PROSITE" id="PS50066"/>
    </source>
</evidence>
<evidence type="ECO:0000313" key="7">
    <source>
        <dbReference type="EMBL" id="CAH8300508.1"/>
    </source>
</evidence>
<dbReference type="InterPro" id="IPR036879">
    <property type="entry name" value="TF_MADSbox_sf"/>
</dbReference>